<evidence type="ECO:0000313" key="7">
    <source>
        <dbReference type="EMBL" id="MBL6446448.1"/>
    </source>
</evidence>
<feature type="transmembrane region" description="Helical" evidence="5">
    <location>
        <begin position="73"/>
        <end position="92"/>
    </location>
</feature>
<dbReference type="GO" id="GO:0012505">
    <property type="term" value="C:endomembrane system"/>
    <property type="evidence" value="ECO:0007669"/>
    <property type="project" value="UniProtKB-SubCell"/>
</dbReference>
<gene>
    <name evidence="7" type="ORF">JMN32_09020</name>
</gene>
<organism evidence="7 8">
    <name type="scientific">Fulvivirga marina</name>
    <dbReference type="NCBI Taxonomy" id="2494733"/>
    <lineage>
        <taxon>Bacteria</taxon>
        <taxon>Pseudomonadati</taxon>
        <taxon>Bacteroidota</taxon>
        <taxon>Cytophagia</taxon>
        <taxon>Cytophagales</taxon>
        <taxon>Fulvivirgaceae</taxon>
        <taxon>Fulvivirga</taxon>
    </lineage>
</organism>
<evidence type="ECO:0000259" key="6">
    <source>
        <dbReference type="Pfam" id="PF06803"/>
    </source>
</evidence>
<keyword evidence="4 5" id="KW-0472">Membrane</keyword>
<protein>
    <submittedName>
        <fullName evidence="7">DUF1232 domain-containing protein</fullName>
    </submittedName>
</protein>
<feature type="domain" description="DUF1232" evidence="6">
    <location>
        <begin position="78"/>
        <end position="113"/>
    </location>
</feature>
<keyword evidence="2 5" id="KW-0812">Transmembrane</keyword>
<dbReference type="InterPro" id="IPR010652">
    <property type="entry name" value="DUF1232"/>
</dbReference>
<evidence type="ECO:0000256" key="4">
    <source>
        <dbReference type="ARBA" id="ARBA00023136"/>
    </source>
</evidence>
<dbReference type="RefSeq" id="WP_202855992.1">
    <property type="nucleotide sequence ID" value="NZ_JAEUGD010000031.1"/>
</dbReference>
<evidence type="ECO:0000256" key="2">
    <source>
        <dbReference type="ARBA" id="ARBA00022692"/>
    </source>
</evidence>
<comment type="subcellular location">
    <subcellularLocation>
        <location evidence="1">Endomembrane system</location>
        <topology evidence="1">Multi-pass membrane protein</topology>
    </subcellularLocation>
</comment>
<dbReference type="AlphaFoldDB" id="A0A937KDP9"/>
<dbReference type="Proteomes" id="UP000614216">
    <property type="component" value="Unassembled WGS sequence"/>
</dbReference>
<evidence type="ECO:0000256" key="3">
    <source>
        <dbReference type="ARBA" id="ARBA00022989"/>
    </source>
</evidence>
<accession>A0A937KDP9</accession>
<evidence type="ECO:0000313" key="8">
    <source>
        <dbReference type="Proteomes" id="UP000614216"/>
    </source>
</evidence>
<evidence type="ECO:0000256" key="1">
    <source>
        <dbReference type="ARBA" id="ARBA00004127"/>
    </source>
</evidence>
<reference evidence="7" key="1">
    <citation type="submission" date="2021-01" db="EMBL/GenBank/DDBJ databases">
        <title>Fulvivirga kasyanovii gen. nov., sp nov., a novel member of the phylum Bacteroidetes isolated from seawater in a mussel farm.</title>
        <authorList>
            <person name="Zhao L.-H."/>
            <person name="Wang Z.-J."/>
        </authorList>
    </citation>
    <scope>NUCLEOTIDE SEQUENCE</scope>
    <source>
        <strain evidence="7">29W222</strain>
    </source>
</reference>
<comment type="caution">
    <text evidence="7">The sequence shown here is derived from an EMBL/GenBank/DDBJ whole genome shotgun (WGS) entry which is preliminary data.</text>
</comment>
<proteinExistence type="predicted"/>
<keyword evidence="8" id="KW-1185">Reference proteome</keyword>
<dbReference type="Pfam" id="PF06803">
    <property type="entry name" value="DUF1232"/>
    <property type="match status" value="1"/>
</dbReference>
<keyword evidence="3 5" id="KW-1133">Transmembrane helix</keyword>
<sequence length="137" mass="16077">MENVNGNEFFNRAKQRATNILKNQERLRNLMKASGDKLKDIDVSKLRDTKFIDRIKVIIRMVKAYRSGEYRDVRWQSLLLLVAALVYFVTPIDLIPDFIPITGFVDDFSVVVWVYSSLKEEIDRYILWEEEQAVEGS</sequence>
<dbReference type="EMBL" id="JAEUGD010000031">
    <property type="protein sequence ID" value="MBL6446448.1"/>
    <property type="molecule type" value="Genomic_DNA"/>
</dbReference>
<name>A0A937KDP9_9BACT</name>
<evidence type="ECO:0000256" key="5">
    <source>
        <dbReference type="SAM" id="Phobius"/>
    </source>
</evidence>